<feature type="region of interest" description="Disordered" evidence="1">
    <location>
        <begin position="385"/>
        <end position="438"/>
    </location>
</feature>
<protein>
    <submittedName>
        <fullName evidence="2">Uncharacterized protein</fullName>
    </submittedName>
</protein>
<dbReference type="AlphaFoldDB" id="A0A9P7F3D8"/>
<evidence type="ECO:0000313" key="2">
    <source>
        <dbReference type="EMBL" id="KAG2103996.1"/>
    </source>
</evidence>
<dbReference type="Proteomes" id="UP000823399">
    <property type="component" value="Unassembled WGS sequence"/>
</dbReference>
<accession>A0A9P7F3D8</accession>
<evidence type="ECO:0000256" key="1">
    <source>
        <dbReference type="SAM" id="MobiDB-lite"/>
    </source>
</evidence>
<comment type="caution">
    <text evidence="2">The sequence shown here is derived from an EMBL/GenBank/DDBJ whole genome shotgun (WGS) entry which is preliminary data.</text>
</comment>
<feature type="compositionally biased region" description="Basic and acidic residues" evidence="1">
    <location>
        <begin position="534"/>
        <end position="552"/>
    </location>
</feature>
<dbReference type="EMBL" id="JABBWM010000042">
    <property type="protein sequence ID" value="KAG2103996.1"/>
    <property type="molecule type" value="Genomic_DNA"/>
</dbReference>
<organism evidence="2 3">
    <name type="scientific">Suillus discolor</name>
    <dbReference type="NCBI Taxonomy" id="1912936"/>
    <lineage>
        <taxon>Eukaryota</taxon>
        <taxon>Fungi</taxon>
        <taxon>Dikarya</taxon>
        <taxon>Basidiomycota</taxon>
        <taxon>Agaricomycotina</taxon>
        <taxon>Agaricomycetes</taxon>
        <taxon>Agaricomycetidae</taxon>
        <taxon>Boletales</taxon>
        <taxon>Suillineae</taxon>
        <taxon>Suillaceae</taxon>
        <taxon>Suillus</taxon>
    </lineage>
</organism>
<name>A0A9P7F3D8_9AGAM</name>
<feature type="compositionally biased region" description="Low complexity" evidence="1">
    <location>
        <begin position="428"/>
        <end position="438"/>
    </location>
</feature>
<dbReference type="RefSeq" id="XP_041290701.1">
    <property type="nucleotide sequence ID" value="XM_041433875.1"/>
</dbReference>
<keyword evidence="3" id="KW-1185">Reference proteome</keyword>
<evidence type="ECO:0000313" key="3">
    <source>
        <dbReference type="Proteomes" id="UP000823399"/>
    </source>
</evidence>
<dbReference type="OrthoDB" id="10420170at2759"/>
<proteinExistence type="predicted"/>
<dbReference type="GeneID" id="64696134"/>
<sequence>MSTISDTAATANAAFMHVAAQIEHLLGQAIQLDRADPANVNLSLEMASILVQTLSPIVLLAAAELSEHINANSCTVVSTPVWTNIHTGDPRCKRSPLYPRTVGYQEQPRQPSPPVAGLSQPSKGKGKEKAISEDGEDTSHGPPSKRQRASKAIITSEDDRELDAAPDSPQPSVDMAPMPPQVSEVVVPLRPKPSIRFKMVIKAGTLTKLPPALKTPQRHSRSAAWLLISSEDERDETPKVGPATKGGTPYVLVPAATTITTAAPQAAVAAAFPHITQLARVPFPRFTMYMRAHFPALERPIAPAIRKHPSTVHQVPYVLSSLKQTHSYPLLFPHTRARIPALRAFLRLNPGCGNCVQRGVICQQGYNGSGGELTVCAHCHRSKQKCGSNGSAAGKPKKSTATPARRNKSKSHHPSPSLAPTDTDTEIPPVASTAAPEAPVVAATGNSILAMESSETGVIDTLRQEILGLRMIVTGLEDWVAAGEQEALSACLAEELAELCRHLVPLIMHPGPEVCLPIRMRDQQFVLEQPTHIENDTSAEESRLTEENHPNTEGEGNTLVI</sequence>
<reference evidence="2" key="1">
    <citation type="journal article" date="2020" name="New Phytol.">
        <title>Comparative genomics reveals dynamic genome evolution in host specialist ectomycorrhizal fungi.</title>
        <authorList>
            <person name="Lofgren L.A."/>
            <person name="Nguyen N.H."/>
            <person name="Vilgalys R."/>
            <person name="Ruytinx J."/>
            <person name="Liao H.L."/>
            <person name="Branco S."/>
            <person name="Kuo A."/>
            <person name="LaButti K."/>
            <person name="Lipzen A."/>
            <person name="Andreopoulos W."/>
            <person name="Pangilinan J."/>
            <person name="Riley R."/>
            <person name="Hundley H."/>
            <person name="Na H."/>
            <person name="Barry K."/>
            <person name="Grigoriev I.V."/>
            <person name="Stajich J.E."/>
            <person name="Kennedy P.G."/>
        </authorList>
    </citation>
    <scope>NUCLEOTIDE SEQUENCE</scope>
    <source>
        <strain evidence="2">FC423</strain>
    </source>
</reference>
<gene>
    <name evidence="2" type="ORF">F5147DRAFT_654515</name>
</gene>
<feature type="region of interest" description="Disordered" evidence="1">
    <location>
        <begin position="534"/>
        <end position="561"/>
    </location>
</feature>
<feature type="region of interest" description="Disordered" evidence="1">
    <location>
        <begin position="103"/>
        <end position="179"/>
    </location>
</feature>